<accession>A0A2T0VWC1</accession>
<dbReference type="RefSeq" id="WP_106358334.1">
    <property type="nucleotide sequence ID" value="NZ_PVTP01000009.1"/>
</dbReference>
<keyword evidence="1" id="KW-0732">Signal</keyword>
<comment type="caution">
    <text evidence="3">The sequence shown here is derived from an EMBL/GenBank/DDBJ whole genome shotgun (WGS) entry which is preliminary data.</text>
</comment>
<evidence type="ECO:0000313" key="4">
    <source>
        <dbReference type="Proteomes" id="UP000238007"/>
    </source>
</evidence>
<name>A0A2T0VWC1_9RHOB</name>
<feature type="chain" id="PRO_5015587791" evidence="1">
    <location>
        <begin position="20"/>
        <end position="178"/>
    </location>
</feature>
<feature type="signal peptide" evidence="1">
    <location>
        <begin position="1"/>
        <end position="19"/>
    </location>
</feature>
<keyword evidence="4" id="KW-1185">Reference proteome</keyword>
<dbReference type="InterPro" id="IPR024331">
    <property type="entry name" value="DUF3859"/>
</dbReference>
<protein>
    <submittedName>
        <fullName evidence="3">Uncharacterized protein DUF3859</fullName>
    </submittedName>
</protein>
<dbReference type="Pfam" id="PF12975">
    <property type="entry name" value="DUF3859"/>
    <property type="match status" value="1"/>
</dbReference>
<sequence>MKHWLTFFLLMLAPTLGSADPDMVSSEIASIEIGIVCPPDPISVKPAPNTLAGATHIIDESPPFVSNSQIVPAAYGVGFGVKSLARREEGLEGVTIAITHPPMGDAGTTMQSFGTRISGIDPSISFYQFDYGYELQPGTWTMTALRNGKPLYAVTFEVVSPETLPDLAAACGYLELLS</sequence>
<organism evidence="3 4">
    <name type="scientific">Yoonia maritima</name>
    <dbReference type="NCBI Taxonomy" id="1435347"/>
    <lineage>
        <taxon>Bacteria</taxon>
        <taxon>Pseudomonadati</taxon>
        <taxon>Pseudomonadota</taxon>
        <taxon>Alphaproteobacteria</taxon>
        <taxon>Rhodobacterales</taxon>
        <taxon>Paracoccaceae</taxon>
        <taxon>Yoonia</taxon>
    </lineage>
</organism>
<gene>
    <name evidence="3" type="ORF">CLV80_10910</name>
</gene>
<dbReference type="Gene3D" id="2.60.40.2390">
    <property type="match status" value="1"/>
</dbReference>
<dbReference type="Proteomes" id="UP000238007">
    <property type="component" value="Unassembled WGS sequence"/>
</dbReference>
<proteinExistence type="predicted"/>
<evidence type="ECO:0000313" key="3">
    <source>
        <dbReference type="EMBL" id="PRY76212.1"/>
    </source>
</evidence>
<dbReference type="OrthoDB" id="7864302at2"/>
<dbReference type="EMBL" id="PVTP01000009">
    <property type="protein sequence ID" value="PRY76212.1"/>
    <property type="molecule type" value="Genomic_DNA"/>
</dbReference>
<feature type="domain" description="DUF3859" evidence="2">
    <location>
        <begin position="27"/>
        <end position="158"/>
    </location>
</feature>
<reference evidence="3 4" key="1">
    <citation type="submission" date="2018-03" db="EMBL/GenBank/DDBJ databases">
        <title>Genomic Encyclopedia of Archaeal and Bacterial Type Strains, Phase II (KMG-II): from individual species to whole genera.</title>
        <authorList>
            <person name="Goeker M."/>
        </authorList>
    </citation>
    <scope>NUCLEOTIDE SEQUENCE [LARGE SCALE GENOMIC DNA]</scope>
    <source>
        <strain evidence="3 4">DSM 101533</strain>
    </source>
</reference>
<evidence type="ECO:0000256" key="1">
    <source>
        <dbReference type="SAM" id="SignalP"/>
    </source>
</evidence>
<dbReference type="AlphaFoldDB" id="A0A2T0VWC1"/>
<evidence type="ECO:0000259" key="2">
    <source>
        <dbReference type="Pfam" id="PF12975"/>
    </source>
</evidence>